<evidence type="ECO:0000313" key="4">
    <source>
        <dbReference type="EMBL" id="CAE0433627.1"/>
    </source>
</evidence>
<dbReference type="InterPro" id="IPR000644">
    <property type="entry name" value="CBS_dom"/>
</dbReference>
<evidence type="ECO:0000256" key="2">
    <source>
        <dbReference type="PROSITE-ProRule" id="PRU00703"/>
    </source>
</evidence>
<protein>
    <recommendedName>
        <fullName evidence="3">CBS domain-containing protein</fullName>
    </recommendedName>
</protein>
<feature type="domain" description="CBS" evidence="3">
    <location>
        <begin position="216"/>
        <end position="277"/>
    </location>
</feature>
<dbReference type="InterPro" id="IPR046342">
    <property type="entry name" value="CBS_dom_sf"/>
</dbReference>
<feature type="domain" description="CBS" evidence="3">
    <location>
        <begin position="283"/>
        <end position="348"/>
    </location>
</feature>
<dbReference type="SMART" id="SM00116">
    <property type="entry name" value="CBS"/>
    <property type="match status" value="4"/>
</dbReference>
<evidence type="ECO:0000259" key="3">
    <source>
        <dbReference type="PROSITE" id="PS51371"/>
    </source>
</evidence>
<feature type="domain" description="CBS" evidence="3">
    <location>
        <begin position="143"/>
        <end position="198"/>
    </location>
</feature>
<gene>
    <name evidence="4" type="ORF">ASTO00021_LOCUS3948</name>
</gene>
<dbReference type="PROSITE" id="PS51371">
    <property type="entry name" value="CBS"/>
    <property type="match status" value="4"/>
</dbReference>
<dbReference type="PANTHER" id="PTHR43080:SF2">
    <property type="entry name" value="CBS DOMAIN-CONTAINING PROTEIN"/>
    <property type="match status" value="1"/>
</dbReference>
<evidence type="ECO:0000256" key="1">
    <source>
        <dbReference type="ARBA" id="ARBA00023122"/>
    </source>
</evidence>
<sequence length="348" mass="38643">MYYIVGYSYKETKYNKMSLTLKTLLRLRANGGPALMRRLSSSPKAPIEREFSFHPVLSTYKVGDFIGRRQKKDPTMVPIIVDAKQTITEAVRGMADKDSIRSAIMVEDKQTKKVVGIITERDYARKVELQGKDPNTTLCEEIMTPAPETIETSESLDDAITALFQGSYRHLPITDRDSVSGMLGINDTLRELFRLQVLHKHMPAMKAPLTAIPNGPSKAKTHFVDETDDVYEAIKLMSIKDVGSLVVKNNENVMTGIITEHDYLAKVAMKGASAKDMKVSEIMTKDPVCTEASKSVLKGLELLIGQGCRHMPLLGPGTDADGPLHKESGLRVVGMLSSKHIIRYVYDL</sequence>
<dbReference type="SUPFAM" id="SSF54631">
    <property type="entry name" value="CBS-domain pair"/>
    <property type="match status" value="2"/>
</dbReference>
<proteinExistence type="predicted"/>
<accession>A0A7S3PFL0</accession>
<feature type="domain" description="CBS" evidence="3">
    <location>
        <begin position="74"/>
        <end position="134"/>
    </location>
</feature>
<dbReference type="AlphaFoldDB" id="A0A7S3PFL0"/>
<dbReference type="Pfam" id="PF00571">
    <property type="entry name" value="CBS"/>
    <property type="match status" value="4"/>
</dbReference>
<dbReference type="EMBL" id="HBIN01005474">
    <property type="protein sequence ID" value="CAE0433627.1"/>
    <property type="molecule type" value="Transcribed_RNA"/>
</dbReference>
<name>A0A7S3PFL0_9STRA</name>
<dbReference type="PANTHER" id="PTHR43080">
    <property type="entry name" value="CBS DOMAIN-CONTAINING PROTEIN CBSX3, MITOCHONDRIAL"/>
    <property type="match status" value="1"/>
</dbReference>
<keyword evidence="1 2" id="KW-0129">CBS domain</keyword>
<dbReference type="InterPro" id="IPR051257">
    <property type="entry name" value="Diverse_CBS-Domain"/>
</dbReference>
<dbReference type="Gene3D" id="3.10.580.10">
    <property type="entry name" value="CBS-domain"/>
    <property type="match status" value="2"/>
</dbReference>
<organism evidence="4">
    <name type="scientific">Aplanochytrium stocchinoi</name>
    <dbReference type="NCBI Taxonomy" id="215587"/>
    <lineage>
        <taxon>Eukaryota</taxon>
        <taxon>Sar</taxon>
        <taxon>Stramenopiles</taxon>
        <taxon>Bigyra</taxon>
        <taxon>Labyrinthulomycetes</taxon>
        <taxon>Thraustochytrida</taxon>
        <taxon>Thraustochytriidae</taxon>
        <taxon>Aplanochytrium</taxon>
    </lineage>
</organism>
<reference evidence="4" key="1">
    <citation type="submission" date="2021-01" db="EMBL/GenBank/DDBJ databases">
        <authorList>
            <person name="Corre E."/>
            <person name="Pelletier E."/>
            <person name="Niang G."/>
            <person name="Scheremetjew M."/>
            <person name="Finn R."/>
            <person name="Kale V."/>
            <person name="Holt S."/>
            <person name="Cochrane G."/>
            <person name="Meng A."/>
            <person name="Brown T."/>
            <person name="Cohen L."/>
        </authorList>
    </citation>
    <scope>NUCLEOTIDE SEQUENCE</scope>
    <source>
        <strain evidence="4">GSBS06</strain>
    </source>
</reference>